<dbReference type="SFLD" id="SFLDS00029">
    <property type="entry name" value="Radical_SAM"/>
    <property type="match status" value="1"/>
</dbReference>
<evidence type="ECO:0000259" key="7">
    <source>
        <dbReference type="PROSITE" id="PS51918"/>
    </source>
</evidence>
<dbReference type="InterPro" id="IPR050377">
    <property type="entry name" value="Radical_SAM_PqqE_MftC-like"/>
</dbReference>
<gene>
    <name evidence="8" type="ORF">IFK94_04370</name>
</gene>
<evidence type="ECO:0000313" key="9">
    <source>
        <dbReference type="Proteomes" id="UP000648239"/>
    </source>
</evidence>
<dbReference type="GO" id="GO:0046872">
    <property type="term" value="F:metal ion binding"/>
    <property type="evidence" value="ECO:0007669"/>
    <property type="project" value="UniProtKB-KW"/>
</dbReference>
<feature type="domain" description="Radical SAM core" evidence="7">
    <location>
        <begin position="7"/>
        <end position="236"/>
    </location>
</feature>
<dbReference type="CDD" id="cd01335">
    <property type="entry name" value="Radical_SAM"/>
    <property type="match status" value="1"/>
</dbReference>
<protein>
    <submittedName>
        <fullName evidence="8">Radical SAM protein</fullName>
    </submittedName>
</protein>
<evidence type="ECO:0000256" key="2">
    <source>
        <dbReference type="ARBA" id="ARBA00022691"/>
    </source>
</evidence>
<comment type="cofactor">
    <cofactor evidence="1">
        <name>[4Fe-4S] cluster</name>
        <dbReference type="ChEBI" id="CHEBI:49883"/>
    </cofactor>
</comment>
<comment type="caution">
    <text evidence="8">The sequence shown here is derived from an EMBL/GenBank/DDBJ whole genome shotgun (WGS) entry which is preliminary data.</text>
</comment>
<accession>A0A8J6XRR0</accession>
<sequence>MRTDQQAAGRSHVACGATHGVMEHCDFACSSCYLTPIANRTRPLPFEEVRKQLDVLRDGLGPQGKVQITAGEVTLLDPPELGRIVSYARKIGLDPMVMTNGQRFEEVPGYLASLVRDHGLQKVAFHVDVTQHGRKGDHHFGREAALHKVRDRFAAMIRMVRKETGRRLHGAHTVTVTGENLDQVPDIVQWALENHDAFRMISFQPVADVGRTRDLPDPGVSLDSVWTKIREAVGVPLNRFALQFGHPSCNIVCPLFVITLGERREIIQCVPEGDSQGRKVMSRLLSTAGGLPPLGSHRVRGVLRIAAALRSRPGLPSAAAAGTGTGPIAAVQGGSGSSPDPGGSPVHERR</sequence>
<evidence type="ECO:0000313" key="8">
    <source>
        <dbReference type="EMBL" id="MBD3867342.1"/>
    </source>
</evidence>
<keyword evidence="3" id="KW-0479">Metal-binding</keyword>
<evidence type="ECO:0000256" key="1">
    <source>
        <dbReference type="ARBA" id="ARBA00001966"/>
    </source>
</evidence>
<name>A0A8J6XRR0_9BACT</name>
<dbReference type="GO" id="GO:0051536">
    <property type="term" value="F:iron-sulfur cluster binding"/>
    <property type="evidence" value="ECO:0007669"/>
    <property type="project" value="UniProtKB-KW"/>
</dbReference>
<dbReference type="Gene3D" id="3.20.20.70">
    <property type="entry name" value="Aldolase class I"/>
    <property type="match status" value="1"/>
</dbReference>
<dbReference type="Proteomes" id="UP000648239">
    <property type="component" value="Unassembled WGS sequence"/>
</dbReference>
<dbReference type="PANTHER" id="PTHR11228">
    <property type="entry name" value="RADICAL SAM DOMAIN PROTEIN"/>
    <property type="match status" value="1"/>
</dbReference>
<feature type="region of interest" description="Disordered" evidence="6">
    <location>
        <begin position="316"/>
        <end position="350"/>
    </location>
</feature>
<evidence type="ECO:0000256" key="4">
    <source>
        <dbReference type="ARBA" id="ARBA00023004"/>
    </source>
</evidence>
<keyword evidence="4" id="KW-0408">Iron</keyword>
<dbReference type="PROSITE" id="PS51918">
    <property type="entry name" value="RADICAL_SAM"/>
    <property type="match status" value="1"/>
</dbReference>
<dbReference type="EMBL" id="JACXWD010000009">
    <property type="protein sequence ID" value="MBD3867342.1"/>
    <property type="molecule type" value="Genomic_DNA"/>
</dbReference>
<evidence type="ECO:0000256" key="6">
    <source>
        <dbReference type="SAM" id="MobiDB-lite"/>
    </source>
</evidence>
<dbReference type="Pfam" id="PF04055">
    <property type="entry name" value="Radical_SAM"/>
    <property type="match status" value="1"/>
</dbReference>
<dbReference type="AlphaFoldDB" id="A0A8J6XRR0"/>
<organism evidence="8 9">
    <name type="scientific">Candidatus Polarisedimenticola svalbardensis</name>
    <dbReference type="NCBI Taxonomy" id="2886004"/>
    <lineage>
        <taxon>Bacteria</taxon>
        <taxon>Pseudomonadati</taxon>
        <taxon>Acidobacteriota</taxon>
        <taxon>Candidatus Polarisedimenticolia</taxon>
        <taxon>Candidatus Polarisedimenticolales</taxon>
        <taxon>Candidatus Polarisedimenticolaceae</taxon>
        <taxon>Candidatus Polarisedimenticola</taxon>
    </lineage>
</organism>
<feature type="compositionally biased region" description="Low complexity" evidence="6">
    <location>
        <begin position="316"/>
        <end position="330"/>
    </location>
</feature>
<feature type="compositionally biased region" description="Low complexity" evidence="6">
    <location>
        <begin position="337"/>
        <end position="350"/>
    </location>
</feature>
<dbReference type="InterPro" id="IPR013785">
    <property type="entry name" value="Aldolase_TIM"/>
</dbReference>
<evidence type="ECO:0000256" key="5">
    <source>
        <dbReference type="ARBA" id="ARBA00023014"/>
    </source>
</evidence>
<dbReference type="SUPFAM" id="SSF102114">
    <property type="entry name" value="Radical SAM enzymes"/>
    <property type="match status" value="1"/>
</dbReference>
<dbReference type="GO" id="GO:0003824">
    <property type="term" value="F:catalytic activity"/>
    <property type="evidence" value="ECO:0007669"/>
    <property type="project" value="InterPro"/>
</dbReference>
<dbReference type="InterPro" id="IPR058240">
    <property type="entry name" value="rSAM_sf"/>
</dbReference>
<proteinExistence type="predicted"/>
<dbReference type="PANTHER" id="PTHR11228:SF7">
    <property type="entry name" value="PQQA PEPTIDE CYCLASE"/>
    <property type="match status" value="1"/>
</dbReference>
<keyword evidence="5" id="KW-0411">Iron-sulfur</keyword>
<dbReference type="InterPro" id="IPR007197">
    <property type="entry name" value="rSAM"/>
</dbReference>
<keyword evidence="2" id="KW-0949">S-adenosyl-L-methionine</keyword>
<reference evidence="8 9" key="1">
    <citation type="submission" date="2020-08" db="EMBL/GenBank/DDBJ databases">
        <title>Acidobacteriota in marine sediments use diverse sulfur dissimilation pathways.</title>
        <authorList>
            <person name="Wasmund K."/>
        </authorList>
    </citation>
    <scope>NUCLEOTIDE SEQUENCE [LARGE SCALE GENOMIC DNA]</scope>
    <source>
        <strain evidence="8">MAG AM4</strain>
    </source>
</reference>
<evidence type="ECO:0000256" key="3">
    <source>
        <dbReference type="ARBA" id="ARBA00022723"/>
    </source>
</evidence>